<dbReference type="PANTHER" id="PTHR41309:SF2">
    <property type="entry name" value="MEMBRANE PROTEIN"/>
    <property type="match status" value="1"/>
</dbReference>
<keyword evidence="1" id="KW-0472">Membrane</keyword>
<evidence type="ECO:0000313" key="2">
    <source>
        <dbReference type="EMBL" id="MEQ2441464.1"/>
    </source>
</evidence>
<feature type="transmembrane region" description="Helical" evidence="1">
    <location>
        <begin position="82"/>
        <end position="106"/>
    </location>
</feature>
<dbReference type="PANTHER" id="PTHR41309">
    <property type="entry name" value="MEMBRANE PROTEIN-RELATED"/>
    <property type="match status" value="1"/>
</dbReference>
<evidence type="ECO:0000256" key="1">
    <source>
        <dbReference type="SAM" id="Phobius"/>
    </source>
</evidence>
<keyword evidence="1" id="KW-1133">Transmembrane helix</keyword>
<comment type="caution">
    <text evidence="2">The sequence shown here is derived from an EMBL/GenBank/DDBJ whole genome shotgun (WGS) entry which is preliminary data.</text>
</comment>
<dbReference type="RefSeq" id="WP_349220558.1">
    <property type="nucleotide sequence ID" value="NZ_JBBMFD010000026.1"/>
</dbReference>
<feature type="transmembrane region" description="Helical" evidence="1">
    <location>
        <begin position="15"/>
        <end position="33"/>
    </location>
</feature>
<dbReference type="Proteomes" id="UP001489509">
    <property type="component" value="Unassembled WGS sequence"/>
</dbReference>
<feature type="transmembrane region" description="Helical" evidence="1">
    <location>
        <begin position="145"/>
        <end position="163"/>
    </location>
</feature>
<feature type="transmembrane region" description="Helical" evidence="1">
    <location>
        <begin position="118"/>
        <end position="138"/>
    </location>
</feature>
<name>A0ABV1E3K9_9FIRM</name>
<feature type="transmembrane region" description="Helical" evidence="1">
    <location>
        <begin position="183"/>
        <end position="204"/>
    </location>
</feature>
<protein>
    <submittedName>
        <fullName evidence="2">ABC-2 transporter permease</fullName>
    </submittedName>
</protein>
<dbReference type="EMBL" id="JBBMFD010000026">
    <property type="protein sequence ID" value="MEQ2441464.1"/>
    <property type="molecule type" value="Genomic_DNA"/>
</dbReference>
<keyword evidence="1" id="KW-0812">Transmembrane</keyword>
<gene>
    <name evidence="2" type="ORF">WMO26_11555</name>
</gene>
<feature type="transmembrane region" description="Helical" evidence="1">
    <location>
        <begin position="39"/>
        <end position="61"/>
    </location>
</feature>
<accession>A0ABV1E3K9</accession>
<dbReference type="Pfam" id="PF13346">
    <property type="entry name" value="ABC2_membrane_5"/>
    <property type="match status" value="1"/>
</dbReference>
<sequence>MKGLFMKDLLVLRKYARTMAVFILVYIVVFSMLDSVDVISGMVTLVLAMMSVATFSYDELAKWDRFGLTMPVSRKQAVASRYLVCLLFTVFGGVITLAFSLVFGYIRKTGDPAQSLLSAYTILSVAVLFLSLILPFLYKFGPERGRLFMILVFLLPSMLLLFFKDSVSGFFPSEATLEQAFLFSLPVALAVLLLSFWISCRIYGKKEF</sequence>
<keyword evidence="3" id="KW-1185">Reference proteome</keyword>
<evidence type="ECO:0000313" key="3">
    <source>
        <dbReference type="Proteomes" id="UP001489509"/>
    </source>
</evidence>
<reference evidence="2 3" key="1">
    <citation type="submission" date="2024-03" db="EMBL/GenBank/DDBJ databases">
        <title>Human intestinal bacterial collection.</title>
        <authorList>
            <person name="Pauvert C."/>
            <person name="Hitch T.C.A."/>
            <person name="Clavel T."/>
        </authorList>
    </citation>
    <scope>NUCLEOTIDE SEQUENCE [LARGE SCALE GENOMIC DNA]</scope>
    <source>
        <strain evidence="2 3">CLA-JM-H44</strain>
    </source>
</reference>
<organism evidence="2 3">
    <name type="scientific">Solibaculum intestinale</name>
    <dbReference type="NCBI Taxonomy" id="3133165"/>
    <lineage>
        <taxon>Bacteria</taxon>
        <taxon>Bacillati</taxon>
        <taxon>Bacillota</taxon>
        <taxon>Clostridia</taxon>
        <taxon>Eubacteriales</taxon>
        <taxon>Oscillospiraceae</taxon>
        <taxon>Solibaculum</taxon>
    </lineage>
</organism>
<dbReference type="InterPro" id="IPR025699">
    <property type="entry name" value="ABC2_memb-like"/>
</dbReference>
<proteinExistence type="predicted"/>